<dbReference type="SUPFAM" id="SSF53474">
    <property type="entry name" value="alpha/beta-Hydrolases"/>
    <property type="match status" value="2"/>
</dbReference>
<keyword evidence="1" id="KW-0732">Signal</keyword>
<dbReference type="InterPro" id="IPR029058">
    <property type="entry name" value="AB_hydrolase_fold"/>
</dbReference>
<dbReference type="NCBIfam" id="TIGR01840">
    <property type="entry name" value="esterase_phb"/>
    <property type="match status" value="1"/>
</dbReference>
<dbReference type="PANTHER" id="PTHR43037">
    <property type="entry name" value="UNNAMED PRODUCT-RELATED"/>
    <property type="match status" value="1"/>
</dbReference>
<keyword evidence="4" id="KW-1185">Reference proteome</keyword>
<accession>A0A1N7N9V4</accession>
<name>A0A1N7N9V4_9BACL</name>
<dbReference type="PANTHER" id="PTHR43037:SF1">
    <property type="entry name" value="BLL1128 PROTEIN"/>
    <property type="match status" value="1"/>
</dbReference>
<dbReference type="Gene3D" id="3.40.50.1820">
    <property type="entry name" value="alpha/beta hydrolase"/>
    <property type="match status" value="1"/>
</dbReference>
<dbReference type="GO" id="GO:0016787">
    <property type="term" value="F:hydrolase activity"/>
    <property type="evidence" value="ECO:0007669"/>
    <property type="project" value="UniProtKB-KW"/>
</dbReference>
<dbReference type="Proteomes" id="UP000186795">
    <property type="component" value="Unassembled WGS sequence"/>
</dbReference>
<evidence type="ECO:0000256" key="2">
    <source>
        <dbReference type="ARBA" id="ARBA00022801"/>
    </source>
</evidence>
<dbReference type="Pfam" id="PF10503">
    <property type="entry name" value="Esterase_PHB"/>
    <property type="match status" value="1"/>
</dbReference>
<evidence type="ECO:0000313" key="3">
    <source>
        <dbReference type="EMBL" id="SIS94971.1"/>
    </source>
</evidence>
<organism evidence="3 4">
    <name type="scientific">Kroppenstedtia eburnea</name>
    <dbReference type="NCBI Taxonomy" id="714067"/>
    <lineage>
        <taxon>Bacteria</taxon>
        <taxon>Bacillati</taxon>
        <taxon>Bacillota</taxon>
        <taxon>Bacilli</taxon>
        <taxon>Bacillales</taxon>
        <taxon>Thermoactinomycetaceae</taxon>
        <taxon>Kroppenstedtia</taxon>
    </lineage>
</organism>
<gene>
    <name evidence="3" type="ORF">SAMN05421790_10861</name>
</gene>
<reference evidence="4" key="1">
    <citation type="submission" date="2017-01" db="EMBL/GenBank/DDBJ databases">
        <authorList>
            <person name="Varghese N."/>
            <person name="Submissions S."/>
        </authorList>
    </citation>
    <scope>NUCLEOTIDE SEQUENCE [LARGE SCALE GENOMIC DNA]</scope>
    <source>
        <strain evidence="4">DSM 45196</strain>
    </source>
</reference>
<evidence type="ECO:0000256" key="1">
    <source>
        <dbReference type="ARBA" id="ARBA00022729"/>
    </source>
</evidence>
<keyword evidence="2" id="KW-0378">Hydrolase</keyword>
<evidence type="ECO:0000313" key="4">
    <source>
        <dbReference type="Proteomes" id="UP000186795"/>
    </source>
</evidence>
<protein>
    <submittedName>
        <fullName evidence="3">Esterase, PHB depolymerase family</fullName>
    </submittedName>
</protein>
<dbReference type="AlphaFoldDB" id="A0A1N7N9V4"/>
<proteinExistence type="predicted"/>
<dbReference type="RefSeq" id="WP_009709945.1">
    <property type="nucleotide sequence ID" value="NZ_CP048103.1"/>
</dbReference>
<dbReference type="InterPro" id="IPR050955">
    <property type="entry name" value="Plant_Biomass_Hydrol_Est"/>
</dbReference>
<dbReference type="GO" id="GO:0005576">
    <property type="term" value="C:extracellular region"/>
    <property type="evidence" value="ECO:0007669"/>
    <property type="project" value="InterPro"/>
</dbReference>
<dbReference type="InterPro" id="IPR010126">
    <property type="entry name" value="Esterase_phb"/>
</dbReference>
<dbReference type="EMBL" id="FTOD01000008">
    <property type="protein sequence ID" value="SIS94971.1"/>
    <property type="molecule type" value="Genomic_DNA"/>
</dbReference>
<sequence length="328" mass="35468">MSRRILSVLAVFVLMLLNTVFSPLNPSPVHAAGKFVNKVSTDGRAYKLYIPSRHDGQTPLPLVVMLHGCTQNPDDFAAGTGMNTLAEKEGFLVAYPEQPIFANMNKCWNWFDPAHQSRNMGEPASIAGVVRQIQREYAVDDHQVHVAGLSAGGAMSVIMGATYPDMFAAIGVGAGLEYQAATTISGAYMAMLYGGPDPSRQGELAFRRMGTRARSVPTIVFHGTADYTVNPINADQVISQWARTNDLAVGGGGIDDISDGSEQKTAPGGYDYTRFLYKDGSGNILMEKYMIQKMGHAWSGGNSAGSYTDPKGPDASRIMWEFFASHPR</sequence>